<evidence type="ECO:0000256" key="1">
    <source>
        <dbReference type="ARBA" id="ARBA00004496"/>
    </source>
</evidence>
<comment type="subcellular location">
    <subcellularLocation>
        <location evidence="1">Cytoplasm</location>
    </subcellularLocation>
</comment>
<accession>A0A2I0WZS4</accession>
<evidence type="ECO:0000313" key="8">
    <source>
        <dbReference type="EMBL" id="PKU81166.1"/>
    </source>
</evidence>
<dbReference type="Proteomes" id="UP000233837">
    <property type="component" value="Unassembled WGS sequence"/>
</dbReference>
<keyword evidence="4" id="KW-0479">Metal-binding</keyword>
<protein>
    <recommendedName>
        <fullName evidence="7">FLZ-type domain-containing protein</fullName>
    </recommendedName>
</protein>
<name>A0A2I0WZS4_9ASPA</name>
<evidence type="ECO:0000313" key="9">
    <source>
        <dbReference type="Proteomes" id="UP000233837"/>
    </source>
</evidence>
<dbReference type="InterPro" id="IPR007650">
    <property type="entry name" value="Zf-FLZ_dom"/>
</dbReference>
<sequence>MIQTDGPDPVSLTLSFSPSELLANPLVPHSALSLCLKSEELPEMLLGKRPRPPMSRTISMTEFAADLELADDSPLLSDENIPATVAINPHQQLQHLESKQPWWPGDFPVECRQRNYKWASATAAMIQPQGPRRNSADFAAAVETAPFLRSCGLCKHSLNLGRDIFMYRNKYREKKLYNKNADVGTSDAMIQTDGPDPVSLTLSFAPSELLANPLVPHSALSLCLKSEELPEMLLGKRPRPPMSRTISMTKFAADLELADDSPLLSDENIPATVAINPHQQLQHLESKQPWWPGDFPVECRQRNYKWASAAATMIQPQGPRRNSADFAAAVETAPFLRSCGLCKHSLNLGRDIFMYRGEIAFCSLECRQQLMNQEDRMKKAPATTTLSEPSGPGETVAAA</sequence>
<keyword evidence="9" id="KW-1185">Reference proteome</keyword>
<evidence type="ECO:0000256" key="6">
    <source>
        <dbReference type="SAM" id="MobiDB-lite"/>
    </source>
</evidence>
<reference evidence="8 9" key="2">
    <citation type="journal article" date="2017" name="Nature">
        <title>The Apostasia genome and the evolution of orchids.</title>
        <authorList>
            <person name="Zhang G.Q."/>
            <person name="Liu K.W."/>
            <person name="Li Z."/>
            <person name="Lohaus R."/>
            <person name="Hsiao Y.Y."/>
            <person name="Niu S.C."/>
            <person name="Wang J.Y."/>
            <person name="Lin Y.C."/>
            <person name="Xu Q."/>
            <person name="Chen L.J."/>
            <person name="Yoshida K."/>
            <person name="Fujiwara S."/>
            <person name="Wang Z.W."/>
            <person name="Zhang Y.Q."/>
            <person name="Mitsuda N."/>
            <person name="Wang M."/>
            <person name="Liu G.H."/>
            <person name="Pecoraro L."/>
            <person name="Huang H.X."/>
            <person name="Xiao X.J."/>
            <person name="Lin M."/>
            <person name="Wu X.Y."/>
            <person name="Wu W.L."/>
            <person name="Chen Y.Y."/>
            <person name="Chang S.B."/>
            <person name="Sakamoto S."/>
            <person name="Ohme-Takagi M."/>
            <person name="Yagi M."/>
            <person name="Zeng S.J."/>
            <person name="Shen C.Y."/>
            <person name="Yeh C.M."/>
            <person name="Luo Y.B."/>
            <person name="Tsai W.C."/>
            <person name="Van de Peer Y."/>
            <person name="Liu Z.J."/>
        </authorList>
    </citation>
    <scope>NUCLEOTIDE SEQUENCE [LARGE SCALE GENOMIC DNA]</scope>
    <source>
        <tissue evidence="8">The whole plant</tissue>
    </source>
</reference>
<feature type="domain" description="FLZ-type" evidence="7">
    <location>
        <begin position="334"/>
        <end position="378"/>
    </location>
</feature>
<dbReference type="EMBL" id="KZ502280">
    <property type="protein sequence ID" value="PKU81166.1"/>
    <property type="molecule type" value="Genomic_DNA"/>
</dbReference>
<evidence type="ECO:0000256" key="2">
    <source>
        <dbReference type="ARBA" id="ARBA00009374"/>
    </source>
</evidence>
<feature type="region of interest" description="Disordered" evidence="6">
    <location>
        <begin position="375"/>
        <end position="399"/>
    </location>
</feature>
<feature type="zinc finger region" description="FLZ-type" evidence="5">
    <location>
        <begin position="334"/>
        <end position="378"/>
    </location>
</feature>
<dbReference type="PROSITE" id="PS51795">
    <property type="entry name" value="ZF_FLZ"/>
    <property type="match status" value="1"/>
</dbReference>
<dbReference type="PANTHER" id="PTHR33059:SF4">
    <property type="entry name" value="FCS-LIKE ZINC FINGER 5"/>
    <property type="match status" value="1"/>
</dbReference>
<evidence type="ECO:0000256" key="4">
    <source>
        <dbReference type="ARBA" id="ARBA00022723"/>
    </source>
</evidence>
<dbReference type="GO" id="GO:0005737">
    <property type="term" value="C:cytoplasm"/>
    <property type="evidence" value="ECO:0007669"/>
    <property type="project" value="UniProtKB-SubCell"/>
</dbReference>
<dbReference type="AlphaFoldDB" id="A0A2I0WZS4"/>
<dbReference type="Pfam" id="PF04570">
    <property type="entry name" value="zf-FLZ"/>
    <property type="match status" value="2"/>
</dbReference>
<evidence type="ECO:0000259" key="7">
    <source>
        <dbReference type="PROSITE" id="PS51795"/>
    </source>
</evidence>
<proteinExistence type="inferred from homology"/>
<keyword evidence="3" id="KW-0963">Cytoplasm</keyword>
<reference evidence="8 9" key="1">
    <citation type="journal article" date="2016" name="Sci. Rep.">
        <title>The Dendrobium catenatum Lindl. genome sequence provides insights into polysaccharide synthase, floral development and adaptive evolution.</title>
        <authorList>
            <person name="Zhang G.Q."/>
            <person name="Xu Q."/>
            <person name="Bian C."/>
            <person name="Tsai W.C."/>
            <person name="Yeh C.M."/>
            <person name="Liu K.W."/>
            <person name="Yoshida K."/>
            <person name="Zhang L.S."/>
            <person name="Chang S.B."/>
            <person name="Chen F."/>
            <person name="Shi Y."/>
            <person name="Su Y.Y."/>
            <person name="Zhang Y.Q."/>
            <person name="Chen L.J."/>
            <person name="Yin Y."/>
            <person name="Lin M."/>
            <person name="Huang H."/>
            <person name="Deng H."/>
            <person name="Wang Z.W."/>
            <person name="Zhu S.L."/>
            <person name="Zhao X."/>
            <person name="Deng C."/>
            <person name="Niu S.C."/>
            <person name="Huang J."/>
            <person name="Wang M."/>
            <person name="Liu G.H."/>
            <person name="Yang H.J."/>
            <person name="Xiao X.J."/>
            <person name="Hsiao Y.Y."/>
            <person name="Wu W.L."/>
            <person name="Chen Y.Y."/>
            <person name="Mitsuda N."/>
            <person name="Ohme-Takagi M."/>
            <person name="Luo Y.B."/>
            <person name="Van de Peer Y."/>
            <person name="Liu Z.J."/>
        </authorList>
    </citation>
    <scope>NUCLEOTIDE SEQUENCE [LARGE SCALE GENOMIC DNA]</scope>
    <source>
        <tissue evidence="8">The whole plant</tissue>
    </source>
</reference>
<gene>
    <name evidence="8" type="ORF">MA16_Dca014049</name>
</gene>
<dbReference type="GO" id="GO:0046872">
    <property type="term" value="F:metal ion binding"/>
    <property type="evidence" value="ECO:0007669"/>
    <property type="project" value="UniProtKB-KW"/>
</dbReference>
<organism evidence="8 9">
    <name type="scientific">Dendrobium catenatum</name>
    <dbReference type="NCBI Taxonomy" id="906689"/>
    <lineage>
        <taxon>Eukaryota</taxon>
        <taxon>Viridiplantae</taxon>
        <taxon>Streptophyta</taxon>
        <taxon>Embryophyta</taxon>
        <taxon>Tracheophyta</taxon>
        <taxon>Spermatophyta</taxon>
        <taxon>Magnoliopsida</taxon>
        <taxon>Liliopsida</taxon>
        <taxon>Asparagales</taxon>
        <taxon>Orchidaceae</taxon>
        <taxon>Epidendroideae</taxon>
        <taxon>Malaxideae</taxon>
        <taxon>Dendrobiinae</taxon>
        <taxon>Dendrobium</taxon>
    </lineage>
</organism>
<evidence type="ECO:0000256" key="5">
    <source>
        <dbReference type="PROSITE-ProRule" id="PRU01131"/>
    </source>
</evidence>
<dbReference type="PANTHER" id="PTHR33059">
    <property type="entry name" value="FCS-LIKE ZINC FINGER 5"/>
    <property type="match status" value="1"/>
</dbReference>
<evidence type="ECO:0000256" key="3">
    <source>
        <dbReference type="ARBA" id="ARBA00022490"/>
    </source>
</evidence>
<comment type="similarity">
    <text evidence="2">Belongs to the FLZ family.</text>
</comment>